<proteinExistence type="predicted"/>
<evidence type="ECO:0000313" key="2">
    <source>
        <dbReference type="Proteomes" id="UP000015105"/>
    </source>
</evidence>
<reference evidence="1" key="4">
    <citation type="submission" date="2019-03" db="UniProtKB">
        <authorList>
            <consortium name="EnsemblPlants"/>
        </authorList>
    </citation>
    <scope>IDENTIFICATION</scope>
</reference>
<evidence type="ECO:0000313" key="1">
    <source>
        <dbReference type="EnsemblPlants" id="AET1Gv20319400.1"/>
    </source>
</evidence>
<reference evidence="2" key="1">
    <citation type="journal article" date="2014" name="Science">
        <title>Ancient hybridizations among the ancestral genomes of bread wheat.</title>
        <authorList>
            <consortium name="International Wheat Genome Sequencing Consortium,"/>
            <person name="Marcussen T."/>
            <person name="Sandve S.R."/>
            <person name="Heier L."/>
            <person name="Spannagl M."/>
            <person name="Pfeifer M."/>
            <person name="Jakobsen K.S."/>
            <person name="Wulff B.B."/>
            <person name="Steuernagel B."/>
            <person name="Mayer K.F."/>
            <person name="Olsen O.A."/>
        </authorList>
    </citation>
    <scope>NUCLEOTIDE SEQUENCE [LARGE SCALE GENOMIC DNA]</scope>
    <source>
        <strain evidence="2">cv. AL8/78</strain>
    </source>
</reference>
<dbReference type="AlphaFoldDB" id="A0A452Y780"/>
<protein>
    <submittedName>
        <fullName evidence="1">Uncharacterized protein</fullName>
    </submittedName>
</protein>
<name>A0A452Y780_AEGTS</name>
<sequence length="57" mass="6358">MMRLSSRVETSNLQFVSGTALLLIQGFYPACIIFHFPLFGPFRVVVDGKVEVVIIVT</sequence>
<dbReference type="Proteomes" id="UP000015105">
    <property type="component" value="Chromosome 1D"/>
</dbReference>
<dbReference type="Gramene" id="AET1Gv20319400.1">
    <property type="protein sequence ID" value="AET1Gv20319400.1"/>
    <property type="gene ID" value="AET1Gv20319400"/>
</dbReference>
<dbReference type="EnsemblPlants" id="AET1Gv20319400.1">
    <property type="protein sequence ID" value="AET1Gv20319400.1"/>
    <property type="gene ID" value="AET1Gv20319400"/>
</dbReference>
<keyword evidence="2" id="KW-1185">Reference proteome</keyword>
<reference evidence="1" key="3">
    <citation type="journal article" date="2017" name="Nature">
        <title>Genome sequence of the progenitor of the wheat D genome Aegilops tauschii.</title>
        <authorList>
            <person name="Luo M.C."/>
            <person name="Gu Y.Q."/>
            <person name="Puiu D."/>
            <person name="Wang H."/>
            <person name="Twardziok S.O."/>
            <person name="Deal K.R."/>
            <person name="Huo N."/>
            <person name="Zhu T."/>
            <person name="Wang L."/>
            <person name="Wang Y."/>
            <person name="McGuire P.E."/>
            <person name="Liu S."/>
            <person name="Long H."/>
            <person name="Ramasamy R.K."/>
            <person name="Rodriguez J.C."/>
            <person name="Van S.L."/>
            <person name="Yuan L."/>
            <person name="Wang Z."/>
            <person name="Xia Z."/>
            <person name="Xiao L."/>
            <person name="Anderson O.D."/>
            <person name="Ouyang S."/>
            <person name="Liang Y."/>
            <person name="Zimin A.V."/>
            <person name="Pertea G."/>
            <person name="Qi P."/>
            <person name="Bennetzen J.L."/>
            <person name="Dai X."/>
            <person name="Dawson M.W."/>
            <person name="Muller H.G."/>
            <person name="Kugler K."/>
            <person name="Rivarola-Duarte L."/>
            <person name="Spannagl M."/>
            <person name="Mayer K.F.X."/>
            <person name="Lu F.H."/>
            <person name="Bevan M.W."/>
            <person name="Leroy P."/>
            <person name="Li P."/>
            <person name="You F.M."/>
            <person name="Sun Q."/>
            <person name="Liu Z."/>
            <person name="Lyons E."/>
            <person name="Wicker T."/>
            <person name="Salzberg S.L."/>
            <person name="Devos K.M."/>
            <person name="Dvorak J."/>
        </authorList>
    </citation>
    <scope>NUCLEOTIDE SEQUENCE [LARGE SCALE GENOMIC DNA]</scope>
    <source>
        <strain evidence="1">cv. AL8/78</strain>
    </source>
</reference>
<reference evidence="2" key="2">
    <citation type="journal article" date="2017" name="Nat. Plants">
        <title>The Aegilops tauschii genome reveals multiple impacts of transposons.</title>
        <authorList>
            <person name="Zhao G."/>
            <person name="Zou C."/>
            <person name="Li K."/>
            <person name="Wang K."/>
            <person name="Li T."/>
            <person name="Gao L."/>
            <person name="Zhang X."/>
            <person name="Wang H."/>
            <person name="Yang Z."/>
            <person name="Liu X."/>
            <person name="Jiang W."/>
            <person name="Mao L."/>
            <person name="Kong X."/>
            <person name="Jiao Y."/>
            <person name="Jia J."/>
        </authorList>
    </citation>
    <scope>NUCLEOTIDE SEQUENCE [LARGE SCALE GENOMIC DNA]</scope>
    <source>
        <strain evidence="2">cv. AL8/78</strain>
    </source>
</reference>
<organism evidence="1 2">
    <name type="scientific">Aegilops tauschii subsp. strangulata</name>
    <name type="common">Goatgrass</name>
    <dbReference type="NCBI Taxonomy" id="200361"/>
    <lineage>
        <taxon>Eukaryota</taxon>
        <taxon>Viridiplantae</taxon>
        <taxon>Streptophyta</taxon>
        <taxon>Embryophyta</taxon>
        <taxon>Tracheophyta</taxon>
        <taxon>Spermatophyta</taxon>
        <taxon>Magnoliopsida</taxon>
        <taxon>Liliopsida</taxon>
        <taxon>Poales</taxon>
        <taxon>Poaceae</taxon>
        <taxon>BOP clade</taxon>
        <taxon>Pooideae</taxon>
        <taxon>Triticodae</taxon>
        <taxon>Triticeae</taxon>
        <taxon>Triticinae</taxon>
        <taxon>Aegilops</taxon>
    </lineage>
</organism>
<reference evidence="1" key="5">
    <citation type="journal article" date="2021" name="G3 (Bethesda)">
        <title>Aegilops tauschii genome assembly Aet v5.0 features greater sequence contiguity and improved annotation.</title>
        <authorList>
            <person name="Wang L."/>
            <person name="Zhu T."/>
            <person name="Rodriguez J.C."/>
            <person name="Deal K.R."/>
            <person name="Dubcovsky J."/>
            <person name="McGuire P.E."/>
            <person name="Lux T."/>
            <person name="Spannagl M."/>
            <person name="Mayer K.F.X."/>
            <person name="Baldrich P."/>
            <person name="Meyers B.C."/>
            <person name="Huo N."/>
            <person name="Gu Y.Q."/>
            <person name="Zhou H."/>
            <person name="Devos K.M."/>
            <person name="Bennetzen J.L."/>
            <person name="Unver T."/>
            <person name="Budak H."/>
            <person name="Gulick P.J."/>
            <person name="Galiba G."/>
            <person name="Kalapos B."/>
            <person name="Nelson D.R."/>
            <person name="Li P."/>
            <person name="You F.M."/>
            <person name="Luo M.C."/>
            <person name="Dvorak J."/>
        </authorList>
    </citation>
    <scope>NUCLEOTIDE SEQUENCE [LARGE SCALE GENOMIC DNA]</scope>
    <source>
        <strain evidence="1">cv. AL8/78</strain>
    </source>
</reference>
<accession>A0A452Y780</accession>